<dbReference type="AlphaFoldDB" id="A0A839F167"/>
<feature type="chain" id="PRO_5032620205" description="Carbohydrate binding protein with CBM11 domain" evidence="1">
    <location>
        <begin position="20"/>
        <end position="190"/>
    </location>
</feature>
<gene>
    <name evidence="2" type="ORF">FHW12_002926</name>
</gene>
<dbReference type="Proteomes" id="UP000550401">
    <property type="component" value="Unassembled WGS sequence"/>
</dbReference>
<dbReference type="RefSeq" id="WP_182531726.1">
    <property type="nucleotide sequence ID" value="NZ_JACGXL010000004.1"/>
</dbReference>
<evidence type="ECO:0000313" key="3">
    <source>
        <dbReference type="Proteomes" id="UP000550401"/>
    </source>
</evidence>
<comment type="caution">
    <text evidence="2">The sequence shown here is derived from an EMBL/GenBank/DDBJ whole genome shotgun (WGS) entry which is preliminary data.</text>
</comment>
<evidence type="ECO:0000256" key="1">
    <source>
        <dbReference type="SAM" id="SignalP"/>
    </source>
</evidence>
<proteinExistence type="predicted"/>
<feature type="signal peptide" evidence="1">
    <location>
        <begin position="1"/>
        <end position="19"/>
    </location>
</feature>
<evidence type="ECO:0000313" key="2">
    <source>
        <dbReference type="EMBL" id="MBA8888693.1"/>
    </source>
</evidence>
<keyword evidence="3" id="KW-1185">Reference proteome</keyword>
<dbReference type="EMBL" id="JACGXL010000004">
    <property type="protein sequence ID" value="MBA8888693.1"/>
    <property type="molecule type" value="Genomic_DNA"/>
</dbReference>
<sequence length="190" mass="20253">MRFPCAVLLMVFAVSIAHAASGSLTVFDDADQNGFNRLFCTFGDGAQAEQDTVHSGTTAIGVTIADFNSTCWQAPSSLSRQSDYDAISLWVNVGSFTAPQDLRFLIYGNGEIIGKVDLVTVYGGPLPAATWIPLHISLADLPADAPPADPEHFDDIVIRTYSTGLGGADRFFVDDVVLIGADIFKDGFEG</sequence>
<protein>
    <recommendedName>
        <fullName evidence="4">Carbohydrate binding protein with CBM11 domain</fullName>
    </recommendedName>
</protein>
<evidence type="ECO:0008006" key="4">
    <source>
        <dbReference type="Google" id="ProtNLM"/>
    </source>
</evidence>
<reference evidence="2 3" key="1">
    <citation type="submission" date="2020-07" db="EMBL/GenBank/DDBJ databases">
        <title>Genomic Encyclopedia of Type Strains, Phase IV (KMG-V): Genome sequencing to study the core and pangenomes of soil and plant-associated prokaryotes.</title>
        <authorList>
            <person name="Whitman W."/>
        </authorList>
    </citation>
    <scope>NUCLEOTIDE SEQUENCE [LARGE SCALE GENOMIC DNA]</scope>
    <source>
        <strain evidence="2 3">RH2WT43</strain>
    </source>
</reference>
<keyword evidence="1" id="KW-0732">Signal</keyword>
<accession>A0A839F167</accession>
<name>A0A839F167_9GAMM</name>
<organism evidence="2 3">
    <name type="scientific">Dokdonella fugitiva</name>
    <dbReference type="NCBI Taxonomy" id="328517"/>
    <lineage>
        <taxon>Bacteria</taxon>
        <taxon>Pseudomonadati</taxon>
        <taxon>Pseudomonadota</taxon>
        <taxon>Gammaproteobacteria</taxon>
        <taxon>Lysobacterales</taxon>
        <taxon>Rhodanobacteraceae</taxon>
        <taxon>Dokdonella</taxon>
    </lineage>
</organism>